<evidence type="ECO:0000313" key="1">
    <source>
        <dbReference type="EMBL" id="RNA23397.1"/>
    </source>
</evidence>
<organism evidence="1 2">
    <name type="scientific">Brachionus plicatilis</name>
    <name type="common">Marine rotifer</name>
    <name type="synonym">Brachionus muelleri</name>
    <dbReference type="NCBI Taxonomy" id="10195"/>
    <lineage>
        <taxon>Eukaryota</taxon>
        <taxon>Metazoa</taxon>
        <taxon>Spiralia</taxon>
        <taxon>Gnathifera</taxon>
        <taxon>Rotifera</taxon>
        <taxon>Eurotatoria</taxon>
        <taxon>Monogononta</taxon>
        <taxon>Pseudotrocha</taxon>
        <taxon>Ploima</taxon>
        <taxon>Brachionidae</taxon>
        <taxon>Brachionus</taxon>
    </lineage>
</organism>
<dbReference type="AlphaFoldDB" id="A0A3M7RJ26"/>
<reference evidence="1 2" key="1">
    <citation type="journal article" date="2018" name="Sci. Rep.">
        <title>Genomic signatures of local adaptation to the degree of environmental predictability in rotifers.</title>
        <authorList>
            <person name="Franch-Gras L."/>
            <person name="Hahn C."/>
            <person name="Garcia-Roger E.M."/>
            <person name="Carmona M.J."/>
            <person name="Serra M."/>
            <person name="Gomez A."/>
        </authorList>
    </citation>
    <scope>NUCLEOTIDE SEQUENCE [LARGE SCALE GENOMIC DNA]</scope>
    <source>
        <strain evidence="1">HYR1</strain>
    </source>
</reference>
<sequence>MNLKKKIPAKFDLKSLCFIIRFLLGSALGLIRTKIPIGSLFNMEKSAQMFNVHSFSRTIFYIIFNQ</sequence>
<name>A0A3M7RJ26_BRAPC</name>
<dbReference type="Proteomes" id="UP000276133">
    <property type="component" value="Unassembled WGS sequence"/>
</dbReference>
<keyword evidence="2" id="KW-1185">Reference proteome</keyword>
<protein>
    <submittedName>
        <fullName evidence="1">Uncharacterized protein</fullName>
    </submittedName>
</protein>
<comment type="caution">
    <text evidence="1">The sequence shown here is derived from an EMBL/GenBank/DDBJ whole genome shotgun (WGS) entry which is preliminary data.</text>
</comment>
<proteinExistence type="predicted"/>
<gene>
    <name evidence="1" type="ORF">BpHYR1_053294</name>
</gene>
<evidence type="ECO:0000313" key="2">
    <source>
        <dbReference type="Proteomes" id="UP000276133"/>
    </source>
</evidence>
<accession>A0A3M7RJ26</accession>
<dbReference type="EMBL" id="REGN01003294">
    <property type="protein sequence ID" value="RNA23397.1"/>
    <property type="molecule type" value="Genomic_DNA"/>
</dbReference>